<evidence type="ECO:0000313" key="2">
    <source>
        <dbReference type="EMBL" id="KAF7337994.1"/>
    </source>
</evidence>
<organism evidence="2 3">
    <name type="scientific">Mycena venus</name>
    <dbReference type="NCBI Taxonomy" id="2733690"/>
    <lineage>
        <taxon>Eukaryota</taxon>
        <taxon>Fungi</taxon>
        <taxon>Dikarya</taxon>
        <taxon>Basidiomycota</taxon>
        <taxon>Agaricomycotina</taxon>
        <taxon>Agaricomycetes</taxon>
        <taxon>Agaricomycetidae</taxon>
        <taxon>Agaricales</taxon>
        <taxon>Marasmiineae</taxon>
        <taxon>Mycenaceae</taxon>
        <taxon>Mycena</taxon>
    </lineage>
</organism>
<dbReference type="OrthoDB" id="439917at2759"/>
<dbReference type="Gene3D" id="2.10.50.10">
    <property type="entry name" value="Tumor Necrosis Factor Receptor, subunit A, domain 2"/>
    <property type="match status" value="1"/>
</dbReference>
<feature type="region of interest" description="Disordered" evidence="1">
    <location>
        <begin position="152"/>
        <end position="177"/>
    </location>
</feature>
<proteinExistence type="predicted"/>
<dbReference type="AlphaFoldDB" id="A0A8H6XC30"/>
<reference evidence="2" key="1">
    <citation type="submission" date="2020-05" db="EMBL/GenBank/DDBJ databases">
        <title>Mycena genomes resolve the evolution of fungal bioluminescence.</title>
        <authorList>
            <person name="Tsai I.J."/>
        </authorList>
    </citation>
    <scope>NUCLEOTIDE SEQUENCE</scope>
    <source>
        <strain evidence="2">CCC161011</strain>
    </source>
</reference>
<evidence type="ECO:0000313" key="3">
    <source>
        <dbReference type="Proteomes" id="UP000620124"/>
    </source>
</evidence>
<keyword evidence="3" id="KW-1185">Reference proteome</keyword>
<dbReference type="SMART" id="SM01411">
    <property type="entry name" value="Ephrin_rec_like"/>
    <property type="match status" value="1"/>
</dbReference>
<sequence>MGRASTASFPAGSYRNSSTYAYCPADNICDGTSSPKPCGTGSYQPNMDSTSCIQTPPGNFTNTTGSAVAILCALESYRPYVQQSFILLRGSQWSVPTIVRKVVSLWNVLGMVGTAEQKQRERSQLHCPDALCMVLLWGRVYFVPDSCTPKPVRRLPTGPTPPRLSGDRCGDIAESSL</sequence>
<comment type="caution">
    <text evidence="2">The sequence shown here is derived from an EMBL/GenBank/DDBJ whole genome shotgun (WGS) entry which is preliminary data.</text>
</comment>
<dbReference type="EMBL" id="JACAZI010000021">
    <property type="protein sequence ID" value="KAF7337994.1"/>
    <property type="molecule type" value="Genomic_DNA"/>
</dbReference>
<accession>A0A8H6XC30</accession>
<protein>
    <submittedName>
        <fullName evidence="2">Uncharacterized protein</fullName>
    </submittedName>
</protein>
<name>A0A8H6XC30_9AGAR</name>
<gene>
    <name evidence="2" type="ORF">MVEN_02023300</name>
</gene>
<dbReference type="Proteomes" id="UP000620124">
    <property type="component" value="Unassembled WGS sequence"/>
</dbReference>
<evidence type="ECO:0000256" key="1">
    <source>
        <dbReference type="SAM" id="MobiDB-lite"/>
    </source>
</evidence>